<evidence type="ECO:0000313" key="2">
    <source>
        <dbReference type="EMBL" id="QOV20627.1"/>
    </source>
</evidence>
<protein>
    <submittedName>
        <fullName evidence="2">Pentapeptide repeat-containing protein</fullName>
    </submittedName>
</protein>
<dbReference type="Gene3D" id="2.160.20.80">
    <property type="entry name" value="E3 ubiquitin-protein ligase SopA"/>
    <property type="match status" value="1"/>
</dbReference>
<dbReference type="AlphaFoldDB" id="A0A7M2RM54"/>
<organism evidence="2 3">
    <name type="scientific">Blautia liquoris</name>
    <dbReference type="NCBI Taxonomy" id="2779518"/>
    <lineage>
        <taxon>Bacteria</taxon>
        <taxon>Bacillati</taxon>
        <taxon>Bacillota</taxon>
        <taxon>Clostridia</taxon>
        <taxon>Lachnospirales</taxon>
        <taxon>Lachnospiraceae</taxon>
        <taxon>Blautia</taxon>
    </lineage>
</organism>
<dbReference type="EMBL" id="CP063304">
    <property type="protein sequence ID" value="QOV20627.1"/>
    <property type="molecule type" value="Genomic_DNA"/>
</dbReference>
<gene>
    <name evidence="2" type="ORF">INP51_06750</name>
</gene>
<keyword evidence="3" id="KW-1185">Reference proteome</keyword>
<feature type="region of interest" description="Disordered" evidence="1">
    <location>
        <begin position="139"/>
        <end position="202"/>
    </location>
</feature>
<dbReference type="KEGG" id="bliq:INP51_06750"/>
<dbReference type="RefSeq" id="WP_193736941.1">
    <property type="nucleotide sequence ID" value="NZ_CP063304.1"/>
</dbReference>
<evidence type="ECO:0000313" key="3">
    <source>
        <dbReference type="Proteomes" id="UP000593601"/>
    </source>
</evidence>
<reference evidence="2 3" key="1">
    <citation type="submission" date="2020-10" db="EMBL/GenBank/DDBJ databases">
        <title>Blautia liquoris sp.nov., isolated from the mud in a fermentation cellar used for the production of Chinese strong-flavoured liquor.</title>
        <authorList>
            <person name="Lu L."/>
        </authorList>
    </citation>
    <scope>NUCLEOTIDE SEQUENCE [LARGE SCALE GENOMIC DNA]</scope>
    <source>
        <strain evidence="2 3">LZLJ-3</strain>
    </source>
</reference>
<dbReference type="SUPFAM" id="SSF141571">
    <property type="entry name" value="Pentapeptide repeat-like"/>
    <property type="match status" value="1"/>
</dbReference>
<proteinExistence type="predicted"/>
<name>A0A7M2RM54_9FIRM</name>
<dbReference type="Proteomes" id="UP000593601">
    <property type="component" value="Chromosome"/>
</dbReference>
<evidence type="ECO:0000256" key="1">
    <source>
        <dbReference type="SAM" id="MobiDB-lite"/>
    </source>
</evidence>
<accession>A0A7M2RM54</accession>
<sequence>MDEPQEQKMTPFDQTISDDTLQLLKASIPYAPAKIQGFLSVLVKMKELETVISLTRKKSSIQMMSKEGPDFSLTDMLSDIGRYTSGTMKEIFDKISQAMTMFEMFQSFQDMDFSNMDFSNMDFSNMDFSNMDMSNMGFKNMFHGSDEEDDEKSTEENSDKPINPPPVNESDIKQQEQEVDDLIDSLINHPKEEKTDNNPSEA</sequence>